<evidence type="ECO:0000313" key="7">
    <source>
        <dbReference type="EMBL" id="KIE45950.1"/>
    </source>
</evidence>
<dbReference type="Gene3D" id="3.40.50.150">
    <property type="entry name" value="Vaccinia Virus protein VP39"/>
    <property type="match status" value="1"/>
</dbReference>
<dbReference type="PIRSF" id="PIRSF003078">
    <property type="entry name" value="GidB"/>
    <property type="match status" value="1"/>
</dbReference>
<dbReference type="EC" id="2.1.1.-" evidence="6"/>
<dbReference type="Proteomes" id="UP000031366">
    <property type="component" value="Unassembled WGS sequence"/>
</dbReference>
<reference evidence="7 8" key="1">
    <citation type="journal article" date="2015" name="Infect. Genet. Evol.">
        <title>Genomic sequences of six botulinum neurotoxin-producing strains representing three clostridial species illustrate the mobility and diversity of botulinum neurotoxin genes.</title>
        <authorList>
            <person name="Smith T.J."/>
            <person name="Hill K.K."/>
            <person name="Xie G."/>
            <person name="Foley B.T."/>
            <person name="Williamson C.H."/>
            <person name="Foster J.T."/>
            <person name="Johnson S.L."/>
            <person name="Chertkov O."/>
            <person name="Teshima H."/>
            <person name="Gibbons H.S."/>
            <person name="Johnsky L.A."/>
            <person name="Karavis M.A."/>
            <person name="Smith L.A."/>
        </authorList>
    </citation>
    <scope>NUCLEOTIDE SEQUENCE [LARGE SCALE GENOMIC DNA]</scope>
    <source>
        <strain evidence="7 8">CDC 2741</strain>
    </source>
</reference>
<keyword evidence="5 6" id="KW-0949">S-adenosyl-L-methionine</keyword>
<dbReference type="PANTHER" id="PTHR31760:SF0">
    <property type="entry name" value="S-ADENOSYL-L-METHIONINE-DEPENDENT METHYLTRANSFERASES SUPERFAMILY PROTEIN"/>
    <property type="match status" value="1"/>
</dbReference>
<keyword evidence="2 6" id="KW-0698">rRNA processing</keyword>
<accession>A0A0C1UF11</accession>
<evidence type="ECO:0000256" key="1">
    <source>
        <dbReference type="ARBA" id="ARBA00022490"/>
    </source>
</evidence>
<dbReference type="GO" id="GO:0070043">
    <property type="term" value="F:rRNA (guanine-N7-)-methyltransferase activity"/>
    <property type="evidence" value="ECO:0007669"/>
    <property type="project" value="UniProtKB-UniRule"/>
</dbReference>
<evidence type="ECO:0000256" key="2">
    <source>
        <dbReference type="ARBA" id="ARBA00022552"/>
    </source>
</evidence>
<comment type="similarity">
    <text evidence="6">Belongs to the methyltransferase superfamily. RNA methyltransferase RsmG family.</text>
</comment>
<protein>
    <recommendedName>
        <fullName evidence="6">Ribosomal RNA small subunit methyltransferase G</fullName>
        <ecNumber evidence="6">2.1.1.-</ecNumber>
    </recommendedName>
    <alternativeName>
        <fullName evidence="6">16S rRNA 7-methylguanosine methyltransferase</fullName>
        <shortName evidence="6">16S rRNA m7G methyltransferase</shortName>
    </alternativeName>
</protein>
<dbReference type="STRING" id="29341.RSJ17_01530"/>
<comment type="function">
    <text evidence="6">Specifically methylates the N7 position of a guanine in 16S rRNA.</text>
</comment>
<feature type="binding site" evidence="6">
    <location>
        <begin position="129"/>
        <end position="130"/>
    </location>
    <ligand>
        <name>S-adenosyl-L-methionine</name>
        <dbReference type="ChEBI" id="CHEBI:59789"/>
    </ligand>
</feature>
<keyword evidence="8" id="KW-1185">Reference proteome</keyword>
<dbReference type="Pfam" id="PF02527">
    <property type="entry name" value="GidB"/>
    <property type="match status" value="1"/>
</dbReference>
<comment type="caution">
    <text evidence="6">Lacks conserved residue(s) required for the propagation of feature annotation.</text>
</comment>
<keyword evidence="1 6" id="KW-0963">Cytoplasm</keyword>
<feature type="binding site" evidence="6">
    <location>
        <position position="148"/>
    </location>
    <ligand>
        <name>S-adenosyl-L-methionine</name>
        <dbReference type="ChEBI" id="CHEBI:59789"/>
    </ligand>
</feature>
<evidence type="ECO:0000256" key="5">
    <source>
        <dbReference type="ARBA" id="ARBA00022691"/>
    </source>
</evidence>
<evidence type="ECO:0000256" key="4">
    <source>
        <dbReference type="ARBA" id="ARBA00022679"/>
    </source>
</evidence>
<evidence type="ECO:0000256" key="6">
    <source>
        <dbReference type="HAMAP-Rule" id="MF_00074"/>
    </source>
</evidence>
<sequence length="239" mass="27430">MKYYNILEEASNNEHLSFDEDKYNKFMLYKDMIKEWNEKINLTAITDDDEIIKKHFIDSIKVFKIDELKDAKRIIDIGTGGGFPGIPMKIINQKCEMVLLDSLNKRINFLNEVIRELKLENIEAVHGRAEDFVKQNNCRESFDAVVSRAVANLTVLSEFCLPYVKIGGYFVALKGPAIEEEMNDAKNALKILGGEVERIEEVTIEGSDLNHNLVVIKKFKETPKKYPRKAGMVTKNPLR</sequence>
<feature type="binding site" evidence="6">
    <location>
        <position position="78"/>
    </location>
    <ligand>
        <name>S-adenosyl-L-methionine</name>
        <dbReference type="ChEBI" id="CHEBI:59789"/>
    </ligand>
</feature>
<comment type="subcellular location">
    <subcellularLocation>
        <location evidence="6">Cytoplasm</location>
    </subcellularLocation>
</comment>
<proteinExistence type="inferred from homology"/>
<dbReference type="AlphaFoldDB" id="A0A0C1UF11"/>
<gene>
    <name evidence="7" type="primary">gidB</name>
    <name evidence="6" type="synonym">rsmG</name>
    <name evidence="7" type="ORF">U732_2225</name>
</gene>
<organism evidence="7 8">
    <name type="scientific">Clostridium argentinense CDC 2741</name>
    <dbReference type="NCBI Taxonomy" id="1418104"/>
    <lineage>
        <taxon>Bacteria</taxon>
        <taxon>Bacillati</taxon>
        <taxon>Bacillota</taxon>
        <taxon>Clostridia</taxon>
        <taxon>Eubacteriales</taxon>
        <taxon>Clostridiaceae</taxon>
        <taxon>Clostridium</taxon>
    </lineage>
</organism>
<dbReference type="CDD" id="cd02440">
    <property type="entry name" value="AdoMet_MTases"/>
    <property type="match status" value="1"/>
</dbReference>
<dbReference type="PANTHER" id="PTHR31760">
    <property type="entry name" value="S-ADENOSYL-L-METHIONINE-DEPENDENT METHYLTRANSFERASES SUPERFAMILY PROTEIN"/>
    <property type="match status" value="1"/>
</dbReference>
<dbReference type="GO" id="GO:0005829">
    <property type="term" value="C:cytosol"/>
    <property type="evidence" value="ECO:0007669"/>
    <property type="project" value="TreeGrafter"/>
</dbReference>
<dbReference type="NCBIfam" id="TIGR00138">
    <property type="entry name" value="rsmG_gidB"/>
    <property type="match status" value="1"/>
</dbReference>
<name>A0A0C1UF11_9CLOT</name>
<dbReference type="OrthoDB" id="9808773at2"/>
<dbReference type="RefSeq" id="WP_039634448.1">
    <property type="nucleotide sequence ID" value="NZ_AYSO01000018.1"/>
</dbReference>
<keyword evidence="4 6" id="KW-0808">Transferase</keyword>
<comment type="caution">
    <text evidence="7">The sequence shown here is derived from an EMBL/GenBank/DDBJ whole genome shotgun (WGS) entry which is preliminary data.</text>
</comment>
<dbReference type="InterPro" id="IPR029063">
    <property type="entry name" value="SAM-dependent_MTases_sf"/>
</dbReference>
<feature type="binding site" evidence="6">
    <location>
        <position position="83"/>
    </location>
    <ligand>
        <name>S-adenosyl-L-methionine</name>
        <dbReference type="ChEBI" id="CHEBI:59789"/>
    </ligand>
</feature>
<evidence type="ECO:0000256" key="3">
    <source>
        <dbReference type="ARBA" id="ARBA00022603"/>
    </source>
</evidence>
<dbReference type="EMBL" id="AYSO01000018">
    <property type="protein sequence ID" value="KIE45950.1"/>
    <property type="molecule type" value="Genomic_DNA"/>
</dbReference>
<keyword evidence="3 6" id="KW-0489">Methyltransferase</keyword>
<dbReference type="HAMAP" id="MF_00074">
    <property type="entry name" value="16SrRNA_methyltr_G"/>
    <property type="match status" value="1"/>
</dbReference>
<dbReference type="FunFam" id="3.40.50.150:FF:000041">
    <property type="entry name" value="Ribosomal RNA small subunit methyltransferase G"/>
    <property type="match status" value="1"/>
</dbReference>
<dbReference type="InterPro" id="IPR003682">
    <property type="entry name" value="rRNA_ssu_MeTfrase_G"/>
</dbReference>
<dbReference type="SUPFAM" id="SSF53335">
    <property type="entry name" value="S-adenosyl-L-methionine-dependent methyltransferases"/>
    <property type="match status" value="1"/>
</dbReference>
<evidence type="ECO:0000313" key="8">
    <source>
        <dbReference type="Proteomes" id="UP000031366"/>
    </source>
</evidence>